<dbReference type="Pfam" id="PF00480">
    <property type="entry name" value="ROK"/>
    <property type="match status" value="1"/>
</dbReference>
<dbReference type="EMBL" id="AP024145">
    <property type="protein sequence ID" value="BCM84859.1"/>
    <property type="molecule type" value="Genomic_DNA"/>
</dbReference>
<dbReference type="Proteomes" id="UP000663508">
    <property type="component" value="Chromosome"/>
</dbReference>
<dbReference type="PROSITE" id="PS01125">
    <property type="entry name" value="ROK"/>
    <property type="match status" value="1"/>
</dbReference>
<dbReference type="AlphaFoldDB" id="A0A8H8WUY4"/>
<dbReference type="GO" id="GO:0004396">
    <property type="term" value="F:hexokinase activity"/>
    <property type="evidence" value="ECO:0007669"/>
    <property type="project" value="TreeGrafter"/>
</dbReference>
<organism evidence="1 2">
    <name type="scientific">Methylobacterium indicum</name>
    <dbReference type="NCBI Taxonomy" id="1775910"/>
    <lineage>
        <taxon>Bacteria</taxon>
        <taxon>Pseudomonadati</taxon>
        <taxon>Pseudomonadota</taxon>
        <taxon>Alphaproteobacteria</taxon>
        <taxon>Hyphomicrobiales</taxon>
        <taxon>Methylobacteriaceae</taxon>
        <taxon>Methylobacterium</taxon>
    </lineage>
</organism>
<dbReference type="SUPFAM" id="SSF53067">
    <property type="entry name" value="Actin-like ATPase domain"/>
    <property type="match status" value="1"/>
</dbReference>
<evidence type="ECO:0000313" key="2">
    <source>
        <dbReference type="Proteomes" id="UP000663508"/>
    </source>
</evidence>
<keyword evidence="1" id="KW-0808">Transferase</keyword>
<dbReference type="CDD" id="cd24066">
    <property type="entry name" value="ASKHA_NBD_ROK_EcFRK-like"/>
    <property type="match status" value="1"/>
</dbReference>
<gene>
    <name evidence="1" type="ORF">mvi_33200</name>
</gene>
<dbReference type="PANTHER" id="PTHR18964:SF174">
    <property type="entry name" value="D-ALLOSE KINASE-RELATED"/>
    <property type="match status" value="1"/>
</dbReference>
<reference evidence="1" key="1">
    <citation type="submission" date="2020-11" db="EMBL/GenBank/DDBJ databases">
        <title>Complete genome sequence of a novel pathogenic Methylobacterium strain isolated from rice in Vietnam.</title>
        <authorList>
            <person name="Lai K."/>
            <person name="Okazaki S."/>
            <person name="Higashi K."/>
            <person name="Mori H."/>
            <person name="Toyoda A."/>
            <person name="Kurokawa K."/>
        </authorList>
    </citation>
    <scope>NUCLEOTIDE SEQUENCE</scope>
    <source>
        <strain evidence="1">VL1</strain>
    </source>
</reference>
<dbReference type="RefSeq" id="WP_207177872.1">
    <property type="nucleotide sequence ID" value="NZ_AP024145.1"/>
</dbReference>
<dbReference type="InterPro" id="IPR043129">
    <property type="entry name" value="ATPase_NBD"/>
</dbReference>
<evidence type="ECO:0000313" key="1">
    <source>
        <dbReference type="EMBL" id="BCM84859.1"/>
    </source>
</evidence>
<dbReference type="KEGG" id="mind:mvi_33200"/>
<protein>
    <submittedName>
        <fullName evidence="1">N-acetylglucosamine kinase</fullName>
    </submittedName>
</protein>
<name>A0A8H8WUY4_9HYPH</name>
<dbReference type="PANTHER" id="PTHR18964">
    <property type="entry name" value="ROK (REPRESSOR, ORF, KINASE) FAMILY"/>
    <property type="match status" value="1"/>
</dbReference>
<dbReference type="InterPro" id="IPR000600">
    <property type="entry name" value="ROK"/>
</dbReference>
<sequence>MGRLRIGIDLGGTKIAGIALDASGQVLAERRIATPRGEYDASLRAIAGLVAALEHAAGGSGTVGIGIPGALAPGTGLVKNANSTWLNGRPLGGDLERVLARPVRLENDANCLAVSEAVDGAGAGAAVVWAVILGTGVGSGIALAGRALSGRRRIAGEWGHNPLPAPRDDERPGPACYCGRHGCIETWLSGPGLAADHARHTDRAMTGEAIVAAMRAGDEGARATFARWLDRLGRGIAGIVNVLDPDVIVLGGGLSTIPEIYDALPGRVAPHVFGGGFDTPIRPSRHGDASGVRGAAWLWNDADAPAG</sequence>
<dbReference type="InterPro" id="IPR049874">
    <property type="entry name" value="ROK_cs"/>
</dbReference>
<dbReference type="Gene3D" id="3.30.420.40">
    <property type="match status" value="2"/>
</dbReference>
<accession>A0A8H8WUY4</accession>
<keyword evidence="1" id="KW-0418">Kinase</keyword>
<proteinExistence type="predicted"/>